<evidence type="ECO:0000313" key="5">
    <source>
        <dbReference type="EMBL" id="KAJ4391430.1"/>
    </source>
</evidence>
<dbReference type="PANTHER" id="PTHR20882">
    <property type="entry name" value="CYTOPLASMIC TRNA 2-THIOLATION PROTEIN 2"/>
    <property type="match status" value="1"/>
</dbReference>
<accession>A0A9W9CXN8</accession>
<name>A0A9W9CXN8_9PEZI</name>
<comment type="function">
    <text evidence="3">Plays a central role in 2-thiolation of mcm(5)S(2)U at tRNA wobble positions of tRNA(Lys), tRNA(Glu) and tRNA(Gln). May act by forming a heterodimer with NCS6 that ligates sulfur from thiocarboxylated URM1 onto the uridine of tRNAs at wobble position. Prior mcm(5) tRNA modification by the elongator complex is required for 2-thiolation. May also be involved in protein urmylation.</text>
</comment>
<proteinExistence type="inferred from homology"/>
<keyword evidence="1 3" id="KW-0963">Cytoplasm</keyword>
<dbReference type="GO" id="GO:0002143">
    <property type="term" value="P:tRNA wobble position uridine thiolation"/>
    <property type="evidence" value="ECO:0007669"/>
    <property type="project" value="TreeGrafter"/>
</dbReference>
<dbReference type="OrthoDB" id="25129at2759"/>
<evidence type="ECO:0000256" key="4">
    <source>
        <dbReference type="SAM" id="MobiDB-lite"/>
    </source>
</evidence>
<feature type="region of interest" description="Disordered" evidence="4">
    <location>
        <begin position="377"/>
        <end position="399"/>
    </location>
</feature>
<comment type="similarity">
    <text evidence="3">Belongs to the CTU2/NCS2 family.</text>
</comment>
<dbReference type="AlphaFoldDB" id="A0A9W9CXN8"/>
<dbReference type="InterPro" id="IPR019407">
    <property type="entry name" value="CTU2"/>
</dbReference>
<dbReference type="Gene3D" id="3.40.50.620">
    <property type="entry name" value="HUPs"/>
    <property type="match status" value="1"/>
</dbReference>
<dbReference type="PANTHER" id="PTHR20882:SF14">
    <property type="entry name" value="CYTOPLASMIC TRNA 2-THIOLATION PROTEIN 2"/>
    <property type="match status" value="1"/>
</dbReference>
<dbReference type="GO" id="GO:0016783">
    <property type="term" value="F:sulfurtransferase activity"/>
    <property type="evidence" value="ECO:0007669"/>
    <property type="project" value="TreeGrafter"/>
</dbReference>
<dbReference type="GO" id="GO:0016779">
    <property type="term" value="F:nucleotidyltransferase activity"/>
    <property type="evidence" value="ECO:0007669"/>
    <property type="project" value="UniProtKB-UniRule"/>
</dbReference>
<dbReference type="Proteomes" id="UP001140453">
    <property type="component" value="Unassembled WGS sequence"/>
</dbReference>
<comment type="pathway">
    <text evidence="3">tRNA modification; 5-methoxycarbonylmethyl-2-thiouridine-tRNA biosynthesis.</text>
</comment>
<keyword evidence="2 3" id="KW-0819">tRNA processing</keyword>
<evidence type="ECO:0000256" key="1">
    <source>
        <dbReference type="ARBA" id="ARBA00022490"/>
    </source>
</evidence>
<organism evidence="5 6">
    <name type="scientific">Gnomoniopsis smithogilvyi</name>
    <dbReference type="NCBI Taxonomy" id="1191159"/>
    <lineage>
        <taxon>Eukaryota</taxon>
        <taxon>Fungi</taxon>
        <taxon>Dikarya</taxon>
        <taxon>Ascomycota</taxon>
        <taxon>Pezizomycotina</taxon>
        <taxon>Sordariomycetes</taxon>
        <taxon>Sordariomycetidae</taxon>
        <taxon>Diaporthales</taxon>
        <taxon>Gnomoniaceae</taxon>
        <taxon>Gnomoniopsis</taxon>
    </lineage>
</organism>
<evidence type="ECO:0000256" key="3">
    <source>
        <dbReference type="HAMAP-Rule" id="MF_03054"/>
    </source>
</evidence>
<gene>
    <name evidence="3 5" type="primary">CTU2</name>
    <name evidence="3" type="synonym">NCS2</name>
    <name evidence="5" type="ORF">N0V93_005047</name>
</gene>
<sequence>MDAGHVPSKLCRRCKENEATLKIRSEAICSECFLRYVNTKTVKRLEKLAGEIRAAPTQTKRVLVGLSFGPSSAALVDVLNDQIQFHLRKRSTAAFEGVVAHVDTDLSAKSNGEDESPVSQKLLDGFAARYPQFTFLRVPLSQVLELDTIDWAVLPAVPSGQPGEGASNNLRHYFDNLPSTTSKADMLRLFIRHLLIYTALKEDCRALVLGCSTTALAELTLGETAKGRGFSLPWMVGDGPITIQRFSASDQNVLESSSDNKNGDSGEKAQLSIYYPNRELFRNELARYTTLVEPPLTDLIPEDDAIGSAAVVSLRDVSIDEVMTRYFTEVEEKYPSIVANVVRTTAKLERTSGKDETYCGLCGMGLDELGDQRWKGEMGEDENDGEERLCYGCSRSSRG</sequence>
<dbReference type="InterPro" id="IPR014729">
    <property type="entry name" value="Rossmann-like_a/b/a_fold"/>
</dbReference>
<dbReference type="EMBL" id="JAPEVB010000003">
    <property type="protein sequence ID" value="KAJ4391430.1"/>
    <property type="molecule type" value="Genomic_DNA"/>
</dbReference>
<evidence type="ECO:0000313" key="6">
    <source>
        <dbReference type="Proteomes" id="UP001140453"/>
    </source>
</evidence>
<protein>
    <recommendedName>
        <fullName evidence="3">Cytoplasmic tRNA 2-thiolation protein 2</fullName>
    </recommendedName>
</protein>
<dbReference type="GO" id="GO:0000049">
    <property type="term" value="F:tRNA binding"/>
    <property type="evidence" value="ECO:0007669"/>
    <property type="project" value="InterPro"/>
</dbReference>
<dbReference type="GO" id="GO:0032447">
    <property type="term" value="P:protein urmylation"/>
    <property type="evidence" value="ECO:0007669"/>
    <property type="project" value="UniProtKB-UniRule"/>
</dbReference>
<dbReference type="HAMAP" id="MF_03054">
    <property type="entry name" value="CTU2"/>
    <property type="match status" value="1"/>
</dbReference>
<reference evidence="5" key="1">
    <citation type="submission" date="2022-10" db="EMBL/GenBank/DDBJ databases">
        <title>Tapping the CABI collections for fungal endophytes: first genome assemblies for Collariella, Neodidymelliopsis, Ascochyta clinopodiicola, Didymella pomorum, Didymosphaeria variabile, Neocosmospora piperis and Neocucurbitaria cava.</title>
        <authorList>
            <person name="Hill R."/>
        </authorList>
    </citation>
    <scope>NUCLEOTIDE SEQUENCE</scope>
    <source>
        <strain evidence="5">IMI 355082</strain>
    </source>
</reference>
<dbReference type="Pfam" id="PF10288">
    <property type="entry name" value="CTU2"/>
    <property type="match status" value="1"/>
</dbReference>
<comment type="subcellular location">
    <subcellularLocation>
        <location evidence="3">Cytoplasm</location>
    </subcellularLocation>
</comment>
<dbReference type="GO" id="GO:0005829">
    <property type="term" value="C:cytosol"/>
    <property type="evidence" value="ECO:0007669"/>
    <property type="project" value="TreeGrafter"/>
</dbReference>
<comment type="caution">
    <text evidence="5">The sequence shown here is derived from an EMBL/GenBank/DDBJ whole genome shotgun (WGS) entry which is preliminary data.</text>
</comment>
<evidence type="ECO:0000256" key="2">
    <source>
        <dbReference type="ARBA" id="ARBA00022694"/>
    </source>
</evidence>
<keyword evidence="6" id="KW-1185">Reference proteome</keyword>